<dbReference type="OMA" id="IRTRNGW"/>
<organism evidence="2 3">
    <name type="scientific">Lottia gigantea</name>
    <name type="common">Giant owl limpet</name>
    <dbReference type="NCBI Taxonomy" id="225164"/>
    <lineage>
        <taxon>Eukaryota</taxon>
        <taxon>Metazoa</taxon>
        <taxon>Spiralia</taxon>
        <taxon>Lophotrochozoa</taxon>
        <taxon>Mollusca</taxon>
        <taxon>Gastropoda</taxon>
        <taxon>Patellogastropoda</taxon>
        <taxon>Lottioidea</taxon>
        <taxon>Lottiidae</taxon>
        <taxon>Lottia</taxon>
    </lineage>
</organism>
<feature type="non-terminal residue" evidence="2">
    <location>
        <position position="1"/>
    </location>
</feature>
<keyword evidence="3" id="KW-1185">Reference proteome</keyword>
<dbReference type="OrthoDB" id="5983381at2759"/>
<dbReference type="InterPro" id="IPR010515">
    <property type="entry name" value="Collagenase_NC10/endostatin"/>
</dbReference>
<dbReference type="SUPFAM" id="SSF56436">
    <property type="entry name" value="C-type lectin-like"/>
    <property type="match status" value="1"/>
</dbReference>
<dbReference type="STRING" id="225164.V4C9R2"/>
<dbReference type="EMBL" id="KB201248">
    <property type="protein sequence ID" value="ESO98499.1"/>
    <property type="molecule type" value="Genomic_DNA"/>
</dbReference>
<evidence type="ECO:0000313" key="3">
    <source>
        <dbReference type="Proteomes" id="UP000030746"/>
    </source>
</evidence>
<dbReference type="Proteomes" id="UP000030746">
    <property type="component" value="Unassembled WGS sequence"/>
</dbReference>
<dbReference type="InterPro" id="IPR016187">
    <property type="entry name" value="CTDL_fold"/>
</dbReference>
<dbReference type="InterPro" id="IPR016186">
    <property type="entry name" value="C-type_lectin-like/link_sf"/>
</dbReference>
<dbReference type="Pfam" id="PF06482">
    <property type="entry name" value="Endostatin"/>
    <property type="match status" value="1"/>
</dbReference>
<dbReference type="Gene3D" id="3.10.100.10">
    <property type="entry name" value="Mannose-Binding Protein A, subunit A"/>
    <property type="match status" value="1"/>
</dbReference>
<evidence type="ECO:0000259" key="1">
    <source>
        <dbReference type="Pfam" id="PF06482"/>
    </source>
</evidence>
<proteinExistence type="predicted"/>
<sequence>LHLIALNQPKRGDMHGIRGADYECHRQARKAGFRGTYRAFLSTQTQDVDSIIYKLDRKIPIVNSKDEMIFNSWDDLVNGAGGYFNNKSTIYSFDGKDIMHDPAWPQKIIWHGSNRNGQLMKDEYCNKWHSMSRNKMGLGSSLMKNMLLDSEQYSCNNAFIVLCVENTSQRNLR</sequence>
<dbReference type="KEGG" id="lgi:LOTGIDRAFT_142841"/>
<reference evidence="2 3" key="1">
    <citation type="journal article" date="2013" name="Nature">
        <title>Insights into bilaterian evolution from three spiralian genomes.</title>
        <authorList>
            <person name="Simakov O."/>
            <person name="Marletaz F."/>
            <person name="Cho S.J."/>
            <person name="Edsinger-Gonzales E."/>
            <person name="Havlak P."/>
            <person name="Hellsten U."/>
            <person name="Kuo D.H."/>
            <person name="Larsson T."/>
            <person name="Lv J."/>
            <person name="Arendt D."/>
            <person name="Savage R."/>
            <person name="Osoegawa K."/>
            <person name="de Jong P."/>
            <person name="Grimwood J."/>
            <person name="Chapman J.A."/>
            <person name="Shapiro H."/>
            <person name="Aerts A."/>
            <person name="Otillar R.P."/>
            <person name="Terry A.Y."/>
            <person name="Boore J.L."/>
            <person name="Grigoriev I.V."/>
            <person name="Lindberg D.R."/>
            <person name="Seaver E.C."/>
            <person name="Weisblat D.A."/>
            <person name="Putnam N.H."/>
            <person name="Rokhsar D.S."/>
        </authorList>
    </citation>
    <scope>NUCLEOTIDE SEQUENCE [LARGE SCALE GENOMIC DNA]</scope>
</reference>
<gene>
    <name evidence="2" type="ORF">LOTGIDRAFT_142841</name>
</gene>
<evidence type="ECO:0000313" key="2">
    <source>
        <dbReference type="EMBL" id="ESO98499.1"/>
    </source>
</evidence>
<feature type="domain" description="Collagenase NC10/endostatin" evidence="1">
    <location>
        <begin position="1"/>
        <end position="167"/>
    </location>
</feature>
<name>V4C9R2_LOTGI</name>
<dbReference type="AlphaFoldDB" id="V4C9R2"/>
<dbReference type="GeneID" id="20234621"/>
<accession>V4C9R2</accession>
<protein>
    <recommendedName>
        <fullName evidence="1">Collagenase NC10/endostatin domain-containing protein</fullName>
    </recommendedName>
</protein>
<dbReference type="CTD" id="20234621"/>
<dbReference type="RefSeq" id="XP_009050806.1">
    <property type="nucleotide sequence ID" value="XM_009052558.1"/>
</dbReference>
<dbReference type="HOGENOM" id="CLU_123121_0_0_1"/>